<dbReference type="EMBL" id="LXQA010006113">
    <property type="protein sequence ID" value="MCH84013.1"/>
    <property type="molecule type" value="Genomic_DNA"/>
</dbReference>
<sequence>SLEFKKGKNSDFLGGGVGDRKLIKDRLRSMQRIIYQITCFLW</sequence>
<evidence type="ECO:0000313" key="1">
    <source>
        <dbReference type="EMBL" id="MCH84013.1"/>
    </source>
</evidence>
<feature type="non-terminal residue" evidence="1">
    <location>
        <position position="1"/>
    </location>
</feature>
<name>A0A392MA43_9FABA</name>
<organism evidence="1 2">
    <name type="scientific">Trifolium medium</name>
    <dbReference type="NCBI Taxonomy" id="97028"/>
    <lineage>
        <taxon>Eukaryota</taxon>
        <taxon>Viridiplantae</taxon>
        <taxon>Streptophyta</taxon>
        <taxon>Embryophyta</taxon>
        <taxon>Tracheophyta</taxon>
        <taxon>Spermatophyta</taxon>
        <taxon>Magnoliopsida</taxon>
        <taxon>eudicotyledons</taxon>
        <taxon>Gunneridae</taxon>
        <taxon>Pentapetalae</taxon>
        <taxon>rosids</taxon>
        <taxon>fabids</taxon>
        <taxon>Fabales</taxon>
        <taxon>Fabaceae</taxon>
        <taxon>Papilionoideae</taxon>
        <taxon>50 kb inversion clade</taxon>
        <taxon>NPAAA clade</taxon>
        <taxon>Hologalegina</taxon>
        <taxon>IRL clade</taxon>
        <taxon>Trifolieae</taxon>
        <taxon>Trifolium</taxon>
    </lineage>
</organism>
<dbReference type="AlphaFoldDB" id="A0A392MA43"/>
<protein>
    <submittedName>
        <fullName evidence="1">Uncharacterized protein</fullName>
    </submittedName>
</protein>
<proteinExistence type="predicted"/>
<keyword evidence="2" id="KW-1185">Reference proteome</keyword>
<dbReference type="Proteomes" id="UP000265520">
    <property type="component" value="Unassembled WGS sequence"/>
</dbReference>
<evidence type="ECO:0000313" key="2">
    <source>
        <dbReference type="Proteomes" id="UP000265520"/>
    </source>
</evidence>
<accession>A0A392MA43</accession>
<comment type="caution">
    <text evidence="1">The sequence shown here is derived from an EMBL/GenBank/DDBJ whole genome shotgun (WGS) entry which is preliminary data.</text>
</comment>
<reference evidence="1 2" key="1">
    <citation type="journal article" date="2018" name="Front. Plant Sci.">
        <title>Red Clover (Trifolium pratense) and Zigzag Clover (T. medium) - A Picture of Genomic Similarities and Differences.</title>
        <authorList>
            <person name="Dluhosova J."/>
            <person name="Istvanek J."/>
            <person name="Nedelnik J."/>
            <person name="Repkova J."/>
        </authorList>
    </citation>
    <scope>NUCLEOTIDE SEQUENCE [LARGE SCALE GENOMIC DNA]</scope>
    <source>
        <strain evidence="2">cv. 10/8</strain>
        <tissue evidence="1">Leaf</tissue>
    </source>
</reference>
<gene>
    <name evidence="1" type="ORF">A2U01_0004843</name>
</gene>